<dbReference type="PANTHER" id="PTHR38847:SF1">
    <property type="entry name" value="PSEUDOURIDINE SYNTHASE RSUA_RLUA-LIKE DOMAIN-CONTAINING PROTEIN"/>
    <property type="match status" value="1"/>
</dbReference>
<dbReference type="EMBL" id="ANJA01003932">
    <property type="protein sequence ID" value="ETO60471.1"/>
    <property type="molecule type" value="Genomic_DNA"/>
</dbReference>
<dbReference type="InterPro" id="IPR006145">
    <property type="entry name" value="PsdUridine_synth_RsuA/RluA"/>
</dbReference>
<proteinExistence type="predicted"/>
<evidence type="ECO:0000259" key="1">
    <source>
        <dbReference type="Pfam" id="PF00849"/>
    </source>
</evidence>
<accession>A0A080Z1G0</accession>
<dbReference type="InterPro" id="IPR025649">
    <property type="entry name" value="DUF4360"/>
</dbReference>
<organism evidence="2 3">
    <name type="scientific">Phytophthora nicotianae P1976</name>
    <dbReference type="NCBI Taxonomy" id="1317066"/>
    <lineage>
        <taxon>Eukaryota</taxon>
        <taxon>Sar</taxon>
        <taxon>Stramenopiles</taxon>
        <taxon>Oomycota</taxon>
        <taxon>Peronosporomycetes</taxon>
        <taxon>Peronosporales</taxon>
        <taxon>Peronosporaceae</taxon>
        <taxon>Phytophthora</taxon>
    </lineage>
</organism>
<feature type="domain" description="Pseudouridine synthase RsuA/RluA-like" evidence="1">
    <location>
        <begin position="191"/>
        <end position="360"/>
    </location>
</feature>
<evidence type="ECO:0000313" key="2">
    <source>
        <dbReference type="EMBL" id="ETO60471.1"/>
    </source>
</evidence>
<comment type="caution">
    <text evidence="2">The sequence shown here is derived from an EMBL/GenBank/DDBJ whole genome shotgun (WGS) entry which is preliminary data.</text>
</comment>
<dbReference type="SUPFAM" id="SSF55120">
    <property type="entry name" value="Pseudouridine synthase"/>
    <property type="match status" value="1"/>
</dbReference>
<dbReference type="OrthoDB" id="418349at2759"/>
<dbReference type="InterPro" id="IPR006224">
    <property type="entry name" value="PsdUridine_synth_RluA-like_CS"/>
</dbReference>
<protein>
    <recommendedName>
        <fullName evidence="1">Pseudouridine synthase RsuA/RluA-like domain-containing protein</fullName>
    </recommendedName>
</protein>
<dbReference type="GO" id="GO:0009982">
    <property type="term" value="F:pseudouridine synthase activity"/>
    <property type="evidence" value="ECO:0007669"/>
    <property type="project" value="InterPro"/>
</dbReference>
<dbReference type="PROSITE" id="PS01129">
    <property type="entry name" value="PSI_RLU"/>
    <property type="match status" value="1"/>
</dbReference>
<gene>
    <name evidence="2" type="ORF">F444_21333</name>
</gene>
<dbReference type="CDD" id="cd02869">
    <property type="entry name" value="PseudoU_synth_RluA_like"/>
    <property type="match status" value="1"/>
</dbReference>
<sequence length="705" mass="76737">MGTKRKRDAVSTDAMPTEATRELHRLIAAVLKMLQLPADAFASGETAEVDVSDQIRSLGLDKLKRLPRLQPLGSVSSSDLALRLFFSCRKAGVVTVHAKSESTVNEILVVDNPQKLAELSINAFKRELKQGHYRHIIRVWLPEEEDIALGAMPDRILMQIREFAECSSHDAADKALTSQLPLKILFRDDSVIVVDKPANVLSVDGTNSDAPVSVHRCIASVYPEARMVHRLDQETSGLLVVALTKSAAQSLNAQFRDRSVEKTYVARVHGWINDQEDGSESPRRVRLPMEKHPTQPLVQHVVSDREVDSSSSLWSVTEYSVQSRTTDSGGDDTEEDAKATMVELKPITGKTHQLRLHMQHLGYPILGDSLYSPELVYHRASRLCLHAAKLSFTHPVTNEHLCFESSCPTDFFATKEDKSISLAIDIAGIPLASTLACTPSPSGLLISDNIEDLLVERELQQAKSGDDTERRSIPTALNILMYILAFLAELCASVASVCADLTASGSTSTPESAIQVPPAGWSTEPAFKFGTPTFFGSGCPANTVTVVPSTDGQAVSVLFSQFAARTSGVDVTRDRKSCNLAVPVDVQSGVSIGIFRVDYRGNAFVPNQSGSYGQFDAEYYFAGQRGPVASEKYSPDTDKDLFISHEVGVSAVVWTPCGASTNFRVNSAITAVKKAGGKEDTQIVIDSVDSTVQAGFHYHITTRKC</sequence>
<dbReference type="GO" id="GO:0003723">
    <property type="term" value="F:RNA binding"/>
    <property type="evidence" value="ECO:0007669"/>
    <property type="project" value="InterPro"/>
</dbReference>
<dbReference type="PANTHER" id="PTHR38847">
    <property type="match status" value="1"/>
</dbReference>
<evidence type="ECO:0000313" key="3">
    <source>
        <dbReference type="Proteomes" id="UP000028582"/>
    </source>
</evidence>
<name>A0A080Z1G0_PHYNI</name>
<reference evidence="2 3" key="1">
    <citation type="submission" date="2013-11" db="EMBL/GenBank/DDBJ databases">
        <title>The Genome Sequence of Phytophthora parasitica P1976.</title>
        <authorList>
            <consortium name="The Broad Institute Genomics Platform"/>
            <person name="Russ C."/>
            <person name="Tyler B."/>
            <person name="Panabieres F."/>
            <person name="Shan W."/>
            <person name="Tripathy S."/>
            <person name="Grunwald N."/>
            <person name="Machado M."/>
            <person name="Johnson C.S."/>
            <person name="Walker B."/>
            <person name="Young S."/>
            <person name="Zeng Q."/>
            <person name="Gargeya S."/>
            <person name="Fitzgerald M."/>
            <person name="Haas B."/>
            <person name="Abouelleil A."/>
            <person name="Allen A.W."/>
            <person name="Alvarado L."/>
            <person name="Arachchi H.M."/>
            <person name="Berlin A.M."/>
            <person name="Chapman S.B."/>
            <person name="Gainer-Dewar J."/>
            <person name="Goldberg J."/>
            <person name="Griggs A."/>
            <person name="Gujja S."/>
            <person name="Hansen M."/>
            <person name="Howarth C."/>
            <person name="Imamovic A."/>
            <person name="Ireland A."/>
            <person name="Larimer J."/>
            <person name="McCowan C."/>
            <person name="Murphy C."/>
            <person name="Pearson M."/>
            <person name="Poon T.W."/>
            <person name="Priest M."/>
            <person name="Roberts A."/>
            <person name="Saif S."/>
            <person name="Shea T."/>
            <person name="Sisk P."/>
            <person name="Sykes S."/>
            <person name="Wortman J."/>
            <person name="Nusbaum C."/>
            <person name="Birren B."/>
        </authorList>
    </citation>
    <scope>NUCLEOTIDE SEQUENCE [LARGE SCALE GENOMIC DNA]</scope>
    <source>
        <strain evidence="2 3">P1976</strain>
    </source>
</reference>
<dbReference type="Proteomes" id="UP000028582">
    <property type="component" value="Unassembled WGS sequence"/>
</dbReference>
<dbReference type="Pfam" id="PF00849">
    <property type="entry name" value="PseudoU_synth_2"/>
    <property type="match status" value="1"/>
</dbReference>
<dbReference type="Pfam" id="PF14273">
    <property type="entry name" value="DUF4360"/>
    <property type="match status" value="1"/>
</dbReference>
<dbReference type="AlphaFoldDB" id="A0A080Z1G0"/>
<dbReference type="Gene3D" id="3.30.2350.10">
    <property type="entry name" value="Pseudouridine synthase"/>
    <property type="match status" value="1"/>
</dbReference>
<dbReference type="GO" id="GO:0001522">
    <property type="term" value="P:pseudouridine synthesis"/>
    <property type="evidence" value="ECO:0007669"/>
    <property type="project" value="InterPro"/>
</dbReference>
<dbReference type="InterPro" id="IPR020103">
    <property type="entry name" value="PsdUridine_synth_cat_dom_sf"/>
</dbReference>